<dbReference type="GO" id="GO:0016705">
    <property type="term" value="F:oxidoreductase activity, acting on paired donors, with incorporation or reduction of molecular oxygen"/>
    <property type="evidence" value="ECO:0007669"/>
    <property type="project" value="InterPro"/>
</dbReference>
<dbReference type="OrthoDB" id="823504at2759"/>
<feature type="non-terminal residue" evidence="6">
    <location>
        <position position="1"/>
    </location>
</feature>
<dbReference type="PRINTS" id="PR00457">
    <property type="entry name" value="ANPEROXIDASE"/>
</dbReference>
<name>A0A2K3PX08_9HYPO</name>
<organism evidence="6 7">
    <name type="scientific">Tolypocladium capitatum</name>
    <dbReference type="NCBI Taxonomy" id="45235"/>
    <lineage>
        <taxon>Eukaryota</taxon>
        <taxon>Fungi</taxon>
        <taxon>Dikarya</taxon>
        <taxon>Ascomycota</taxon>
        <taxon>Pezizomycotina</taxon>
        <taxon>Sordariomycetes</taxon>
        <taxon>Hypocreomycetidae</taxon>
        <taxon>Hypocreales</taxon>
        <taxon>Ophiocordycipitaceae</taxon>
        <taxon>Tolypocladium</taxon>
    </lineage>
</organism>
<keyword evidence="4" id="KW-0325">Glycoprotein</keyword>
<dbReference type="GO" id="GO:0005576">
    <property type="term" value="C:extracellular region"/>
    <property type="evidence" value="ECO:0007669"/>
    <property type="project" value="UniProtKB-SubCell"/>
</dbReference>
<dbReference type="GO" id="GO:0020037">
    <property type="term" value="F:heme binding"/>
    <property type="evidence" value="ECO:0007669"/>
    <property type="project" value="InterPro"/>
</dbReference>
<dbReference type="InterPro" id="IPR036396">
    <property type="entry name" value="Cyt_P450_sf"/>
</dbReference>
<comment type="caution">
    <text evidence="6">The sequence shown here is derived from an EMBL/GenBank/DDBJ whole genome shotgun (WGS) entry which is preliminary data.</text>
</comment>
<evidence type="ECO:0000256" key="2">
    <source>
        <dbReference type="ARBA" id="ARBA00011881"/>
    </source>
</evidence>
<dbReference type="InterPro" id="IPR001128">
    <property type="entry name" value="Cyt_P450"/>
</dbReference>
<dbReference type="Proteomes" id="UP000236621">
    <property type="component" value="Unassembled WGS sequence"/>
</dbReference>
<dbReference type="GO" id="GO:0004601">
    <property type="term" value="F:peroxidase activity"/>
    <property type="evidence" value="ECO:0007669"/>
    <property type="project" value="InterPro"/>
</dbReference>
<evidence type="ECO:0000313" key="6">
    <source>
        <dbReference type="EMBL" id="PNY19822.1"/>
    </source>
</evidence>
<evidence type="ECO:0000256" key="5">
    <source>
        <dbReference type="PIRSR" id="PIRSR619791-2"/>
    </source>
</evidence>
<gene>
    <name evidence="6" type="ORF">TCAP_07465</name>
</gene>
<dbReference type="STRING" id="45235.A0A2K3PX08"/>
<dbReference type="EMBL" id="NRSZ01001290">
    <property type="protein sequence ID" value="PNY19822.1"/>
    <property type="molecule type" value="Genomic_DNA"/>
</dbReference>
<keyword evidence="7" id="KW-1185">Reference proteome</keyword>
<dbReference type="GO" id="GO:0005506">
    <property type="term" value="F:iron ion binding"/>
    <property type="evidence" value="ECO:0007669"/>
    <property type="project" value="InterPro"/>
</dbReference>
<dbReference type="CDD" id="cd05396">
    <property type="entry name" value="An_peroxidase_like"/>
    <property type="match status" value="1"/>
</dbReference>
<protein>
    <recommendedName>
        <fullName evidence="8">Heme peroxidase</fullName>
    </recommendedName>
</protein>
<evidence type="ECO:0000256" key="1">
    <source>
        <dbReference type="ARBA" id="ARBA00004613"/>
    </source>
</evidence>
<dbReference type="AlphaFoldDB" id="A0A2K3PX08"/>
<evidence type="ECO:0000256" key="4">
    <source>
        <dbReference type="ARBA" id="ARBA00023180"/>
    </source>
</evidence>
<proteinExistence type="predicted"/>
<keyword evidence="3" id="KW-0964">Secreted</keyword>
<dbReference type="InterPro" id="IPR019791">
    <property type="entry name" value="Haem_peroxidase_animal"/>
</dbReference>
<comment type="subcellular location">
    <subcellularLocation>
        <location evidence="1">Secreted</location>
    </subcellularLocation>
</comment>
<dbReference type="InterPro" id="IPR037120">
    <property type="entry name" value="Haem_peroxidase_sf_animal"/>
</dbReference>
<evidence type="ECO:0008006" key="8">
    <source>
        <dbReference type="Google" id="ProtNLM"/>
    </source>
</evidence>
<dbReference type="Pfam" id="PF00067">
    <property type="entry name" value="p450"/>
    <property type="match status" value="1"/>
</dbReference>
<evidence type="ECO:0000313" key="7">
    <source>
        <dbReference type="Proteomes" id="UP000236621"/>
    </source>
</evidence>
<dbReference type="SUPFAM" id="SSF48113">
    <property type="entry name" value="Heme-dependent peroxidases"/>
    <property type="match status" value="1"/>
</dbReference>
<dbReference type="Pfam" id="PF03098">
    <property type="entry name" value="An_peroxidase"/>
    <property type="match status" value="1"/>
</dbReference>
<dbReference type="PANTHER" id="PTHR11475">
    <property type="entry name" value="OXIDASE/PEROXIDASE"/>
    <property type="match status" value="1"/>
</dbReference>
<reference evidence="6 7" key="1">
    <citation type="submission" date="2017-08" db="EMBL/GenBank/DDBJ databases">
        <title>Harnessing the power of phylogenomics to disentangle the directionality and signatures of interkingdom host jumping in the parasitic fungal genus Tolypocladium.</title>
        <authorList>
            <person name="Quandt C.A."/>
            <person name="Patterson W."/>
            <person name="Spatafora J.W."/>
        </authorList>
    </citation>
    <scope>NUCLEOTIDE SEQUENCE [LARGE SCALE GENOMIC DNA]</scope>
    <source>
        <strain evidence="6 7">CBS 113982</strain>
    </source>
</reference>
<comment type="subunit">
    <text evidence="2">Homotetramer.</text>
</comment>
<dbReference type="SUPFAM" id="SSF48264">
    <property type="entry name" value="Cytochrome P450"/>
    <property type="match status" value="1"/>
</dbReference>
<dbReference type="Gene3D" id="1.10.630.10">
    <property type="entry name" value="Cytochrome P450"/>
    <property type="match status" value="1"/>
</dbReference>
<keyword evidence="5" id="KW-0349">Heme</keyword>
<dbReference type="CDD" id="cd00302">
    <property type="entry name" value="cytochrome_P450"/>
    <property type="match status" value="1"/>
</dbReference>
<dbReference type="InterPro" id="IPR010255">
    <property type="entry name" value="Haem_peroxidase_sf"/>
</dbReference>
<dbReference type="Gene3D" id="1.10.640.10">
    <property type="entry name" value="Haem peroxidase domain superfamily, animal type"/>
    <property type="match status" value="1"/>
</dbReference>
<evidence type="ECO:0000256" key="3">
    <source>
        <dbReference type="ARBA" id="ARBA00022525"/>
    </source>
</evidence>
<dbReference type="PANTHER" id="PTHR11475:SF4">
    <property type="entry name" value="CHORION PEROXIDASE"/>
    <property type="match status" value="1"/>
</dbReference>
<accession>A0A2K3PX08</accession>
<dbReference type="GO" id="GO:0006979">
    <property type="term" value="P:response to oxidative stress"/>
    <property type="evidence" value="ECO:0007669"/>
    <property type="project" value="InterPro"/>
</dbReference>
<dbReference type="GO" id="GO:0004497">
    <property type="term" value="F:monooxygenase activity"/>
    <property type="evidence" value="ECO:0007669"/>
    <property type="project" value="InterPro"/>
</dbReference>
<keyword evidence="5" id="KW-0408">Iron</keyword>
<dbReference type="PROSITE" id="PS50292">
    <property type="entry name" value="PEROXIDASE_3"/>
    <property type="match status" value="1"/>
</dbReference>
<feature type="binding site" description="axial binding residue" evidence="5">
    <location>
        <position position="345"/>
    </location>
    <ligand>
        <name>heme b</name>
        <dbReference type="ChEBI" id="CHEBI:60344"/>
    </ligand>
    <ligandPart>
        <name>Fe</name>
        <dbReference type="ChEBI" id="CHEBI:18248"/>
    </ligandPart>
</feature>
<sequence length="1104" mass="124255">RLLKHLNYPLDPRCTANKSWWWYRTYDGSCNWLKQDEWNEGAVGTGKQRDYNQHMFADGISKPREGPNARAVSNAFFKRKKALYYEHTPLLLGMIEFIMHDVTYSLDSSTESIDVPMPDDEDLFYPNTTLKVWRSAPVPGTGTSKDNPRENVNMATTWLDISSLYGSTPDVAIALRSHTNGKLLTQEIQARGTKAKASYLPFNSMKVPTRTRPGMPPESLFAGGDPRTNEDWMLLGVHTLILREHNRLCDILVKQKPDWDDERIYQTVRLIMSAKYALLANSYQMAYWTDQMPWPQDDGFPLYRQMFHKGPMEINPANTYPWPLVTKNGRPMTVSAEMAVVYRFHEFIISSFPIKDAANETMWEQDLFSTGFNATGFIDTGLENVLRGMVASHIPNFKSGVDEAFRSAGVYRGQPFDVATWSVVHEREQGLPTFNQYFRAYNLQDPAVPVPVRDTFEKFSSDPEMIANLKRLYKTPDDVDLVVGVQLDEEYFPGTTVPKSALIISLFSLFGMGNSDRFSIGFSMMRCLLVDKPWDCHPSNALEELLWEPKNVSGFPDFRFYNTFWLTELDIQAHGTNLLWRLITENSEIKCVQKSPLFPADPVKNPVLCALPKAAPDVPELVLTGAEVVVSLVKQDRSRLIAAVVAGLTVVAIYHFWNTSDTPPVLSGWPVIGEALSFQKHPLTILQQGFTKYGSSPSRCFGIKLASFTHYVITNRKDLELMKDDNPYEVKFNLHQFLQAINFSIITKKENFDSDLHTKLIRTHFGDSKTVVAFGSLIESASNEFLQRKPLARPGSPGKHAGGINDWINEYIAFVVSRCIVGPEGYDNKDLIKTFLRFNDNAVAAMGLSSMLPSFLQFLASFKIKKDFATVRKVTLPIIAKRRKRVSASSDGPVFLDFILEAVDNDQRAADLIAIIVWGGLVNLQSTFSSTLLDIINNPAGQSTLLPTLELATPSNLDTFSPSAPSPWSSLRSAMFESIRLSGPITGPARIVTEDVHLPSQPSFRIPKGKVATLSAYTTHRDTSVWGHDAAEYQPGRFLTSPLPIGEPEFVTWGLKGPHMCPGRWFAQETIQIMTKAVLEAYELEPERRLHDDEKYVYTSGNGA</sequence>
<keyword evidence="5" id="KW-0479">Metal-binding</keyword>